<name>A0ABS9SR88_9BACT</name>
<evidence type="ECO:0000256" key="6">
    <source>
        <dbReference type="HAMAP-Rule" id="MF_00993"/>
    </source>
</evidence>
<dbReference type="Pfam" id="PF04055">
    <property type="entry name" value="Radical_SAM"/>
    <property type="match status" value="1"/>
</dbReference>
<evidence type="ECO:0000256" key="1">
    <source>
        <dbReference type="ARBA" id="ARBA00022485"/>
    </source>
</evidence>
<feature type="binding site" evidence="6">
    <location>
        <position position="77"/>
    </location>
    <ligand>
        <name>[4Fe-4S] cluster</name>
        <dbReference type="ChEBI" id="CHEBI:49883"/>
        <note>4Fe-4S-S-AdoMet</note>
    </ligand>
</feature>
<keyword evidence="3 6" id="KW-0479">Metal-binding</keyword>
<dbReference type="InterPro" id="IPR007197">
    <property type="entry name" value="rSAM"/>
</dbReference>
<dbReference type="SFLD" id="SFLDG01389">
    <property type="entry name" value="menaquinone_synthsis_involved"/>
    <property type="match status" value="1"/>
</dbReference>
<dbReference type="Pfam" id="PF19288">
    <property type="entry name" value="CofH_C"/>
    <property type="match status" value="1"/>
</dbReference>
<evidence type="ECO:0000256" key="3">
    <source>
        <dbReference type="ARBA" id="ARBA00022723"/>
    </source>
</evidence>
<keyword evidence="6" id="KW-0474">Menaquinone biosynthesis</keyword>
<keyword evidence="2 6" id="KW-0949">S-adenosyl-L-methionine</keyword>
<evidence type="ECO:0000256" key="2">
    <source>
        <dbReference type="ARBA" id="ARBA00022691"/>
    </source>
</evidence>
<evidence type="ECO:0000313" key="9">
    <source>
        <dbReference type="Proteomes" id="UP001202248"/>
    </source>
</evidence>
<reference evidence="8 9" key="1">
    <citation type="submission" date="2022-02" db="EMBL/GenBank/DDBJ databases">
        <authorList>
            <person name="Min J."/>
        </authorList>
    </citation>
    <scope>NUCLEOTIDE SEQUENCE [LARGE SCALE GENOMIC DNA]</scope>
    <source>
        <strain evidence="8 9">GR10-1</strain>
    </source>
</reference>
<comment type="catalytic activity">
    <reaction evidence="6">
        <text>3-[(1-carboxyvinyl)-oxy]benzoate + S-adenosyl-L-methionine + H2O = 6-amino-6-deoxyfutalosine + hydrogencarbonate + L-methionine + H(+)</text>
        <dbReference type="Rhea" id="RHEA:33075"/>
        <dbReference type="ChEBI" id="CHEBI:15377"/>
        <dbReference type="ChEBI" id="CHEBI:15378"/>
        <dbReference type="ChEBI" id="CHEBI:17544"/>
        <dbReference type="ChEBI" id="CHEBI:57844"/>
        <dbReference type="ChEBI" id="CHEBI:59789"/>
        <dbReference type="ChEBI" id="CHEBI:64286"/>
        <dbReference type="ChEBI" id="CHEBI:76981"/>
        <dbReference type="EC" id="2.5.1.120"/>
    </reaction>
</comment>
<dbReference type="RefSeq" id="WP_240833420.1">
    <property type="nucleotide sequence ID" value="NZ_JAKWBL010000005.1"/>
</dbReference>
<keyword evidence="1 6" id="KW-0004">4Fe-4S</keyword>
<keyword evidence="5 6" id="KW-0411">Iron-sulfur</keyword>
<dbReference type="Gene3D" id="3.20.20.70">
    <property type="entry name" value="Aldolase class I"/>
    <property type="match status" value="1"/>
</dbReference>
<dbReference type="CDD" id="cd01335">
    <property type="entry name" value="Radical_SAM"/>
    <property type="match status" value="1"/>
</dbReference>
<accession>A0ABS9SR88</accession>
<comment type="cofactor">
    <cofactor evidence="6">
        <name>[4Fe-4S] cluster</name>
        <dbReference type="ChEBI" id="CHEBI:49883"/>
    </cofactor>
    <text evidence="6">Binds 1 [4Fe-4S] cluster. The cluster is coordinated with 3 cysteines and an exchangeable S-adenosyl-L-methionine.</text>
</comment>
<dbReference type="NCBIfam" id="TIGR03700">
    <property type="entry name" value="mena_SCO4494"/>
    <property type="match status" value="1"/>
</dbReference>
<dbReference type="SFLD" id="SFLDF00343">
    <property type="entry name" value="aminofutalosine_synthase_(mqnE"/>
    <property type="match status" value="1"/>
</dbReference>
<organism evidence="8 9">
    <name type="scientific">Niabella ginsengisoli</name>
    <dbReference type="NCBI Taxonomy" id="522298"/>
    <lineage>
        <taxon>Bacteria</taxon>
        <taxon>Pseudomonadati</taxon>
        <taxon>Bacteroidota</taxon>
        <taxon>Chitinophagia</taxon>
        <taxon>Chitinophagales</taxon>
        <taxon>Chitinophagaceae</taxon>
        <taxon>Niabella</taxon>
    </lineage>
</organism>
<dbReference type="NCBIfam" id="TIGR00423">
    <property type="entry name" value="CofH family radical SAM protein"/>
    <property type="match status" value="1"/>
</dbReference>
<comment type="similarity">
    <text evidence="6">Belongs to the radical SAM superfamily. MqnE family.</text>
</comment>
<evidence type="ECO:0000259" key="7">
    <source>
        <dbReference type="PROSITE" id="PS51918"/>
    </source>
</evidence>
<evidence type="ECO:0000256" key="4">
    <source>
        <dbReference type="ARBA" id="ARBA00023004"/>
    </source>
</evidence>
<dbReference type="EMBL" id="JAKWBL010000005">
    <property type="protein sequence ID" value="MCH5600899.1"/>
    <property type="molecule type" value="Genomic_DNA"/>
</dbReference>
<feature type="binding site" evidence="6">
    <location>
        <position position="73"/>
    </location>
    <ligand>
        <name>[4Fe-4S] cluster</name>
        <dbReference type="ChEBI" id="CHEBI:49883"/>
        <note>4Fe-4S-S-AdoMet</note>
    </ligand>
</feature>
<protein>
    <recommendedName>
        <fullName evidence="6">Aminodeoxyfutalosine synthase</fullName>
        <shortName evidence="6">AFL synthase</shortName>
        <shortName evidence="6">Aminofutalosine synthase</shortName>
        <ecNumber evidence="6">2.5.1.120</ecNumber>
    </recommendedName>
    <alternativeName>
        <fullName evidence="6">Menaquinone biosynthetic enzyme MqnE</fullName>
    </alternativeName>
</protein>
<dbReference type="SUPFAM" id="SSF102114">
    <property type="entry name" value="Radical SAM enzymes"/>
    <property type="match status" value="1"/>
</dbReference>
<dbReference type="SMART" id="SM00729">
    <property type="entry name" value="Elp3"/>
    <property type="match status" value="1"/>
</dbReference>
<gene>
    <name evidence="6 8" type="primary">mqnE</name>
    <name evidence="8" type="ORF">MKP09_24800</name>
</gene>
<sequence length="382" mass="43684">MTVNTLPNVNNDLKKIADKIYNGQRISDTDGLYLFEHGSLAFVGALANHVREQKHGDTTYFNRNFHIEPTNACIYSCHFCSYSKLYAHRDEAWELSLEQMMDIVKKYDNEPVTEVHIVGGVHPKMNLEFFAELLRNIKAHRPELHIKGFTAVELDYMFRKAKKTVLEGMQYLKDAGLESLPGGGAEIFAPEVREQICADKIDGAGWLKIHQTAHELGMQSNATMLFGHVENYEHRIDHMRQLRDLQDQTNGFNTFIPLKFRNGDNDMSHVSESSLIEDMKMYAMARIYLDNFPHIKAYWPMLGRQNAQLSLSFGVNDIDGTIDDTTKIYSMAGSEEQTPSMSTEELVVLIKQAKRRPVERGTLYNVIKDYSEIVHTDLPSLN</sequence>
<dbReference type="PANTHER" id="PTHR43076">
    <property type="entry name" value="FO SYNTHASE (COFH)"/>
    <property type="match status" value="1"/>
</dbReference>
<dbReference type="InterPro" id="IPR006638">
    <property type="entry name" value="Elp3/MiaA/NifB-like_rSAM"/>
</dbReference>
<comment type="function">
    <text evidence="6">Radical SAM enzyme that catalyzes the addition of the adenosyl radical to the double bond of 3-[(1-carboxyvinyl)oxy]benzoate, leading to aminodeoxyfutalosine (AFL), a key intermediate in the formation of menaquinone (MK, vitamin K2) from chorismate.</text>
</comment>
<dbReference type="InterPro" id="IPR020050">
    <property type="entry name" value="FO_synthase_su2"/>
</dbReference>
<dbReference type="InterPro" id="IPR045567">
    <property type="entry name" value="CofH/MnqC-like_C"/>
</dbReference>
<evidence type="ECO:0000256" key="5">
    <source>
        <dbReference type="ARBA" id="ARBA00023014"/>
    </source>
</evidence>
<feature type="binding site" evidence="6">
    <location>
        <position position="80"/>
    </location>
    <ligand>
        <name>[4Fe-4S] cluster</name>
        <dbReference type="ChEBI" id="CHEBI:49883"/>
        <note>4Fe-4S-S-AdoMet</note>
    </ligand>
</feature>
<dbReference type="HAMAP" id="MF_00993">
    <property type="entry name" value="MqnE"/>
    <property type="match status" value="1"/>
</dbReference>
<dbReference type="EC" id="2.5.1.120" evidence="6"/>
<proteinExistence type="inferred from homology"/>
<dbReference type="SFLD" id="SFLDS00029">
    <property type="entry name" value="Radical_SAM"/>
    <property type="match status" value="1"/>
</dbReference>
<dbReference type="PANTHER" id="PTHR43076:SF7">
    <property type="entry name" value="AMINODEOXYFUTALOSINE SYNTHASE"/>
    <property type="match status" value="1"/>
</dbReference>
<dbReference type="SFLD" id="SFLDG01064">
    <property type="entry name" value="F420__menaquinone_cofactor_bio"/>
    <property type="match status" value="1"/>
</dbReference>
<dbReference type="PROSITE" id="PS51918">
    <property type="entry name" value="RADICAL_SAM"/>
    <property type="match status" value="1"/>
</dbReference>
<keyword evidence="9" id="KW-1185">Reference proteome</keyword>
<comment type="pathway">
    <text evidence="6">Quinol/quinone metabolism; menaquinone biosynthesis.</text>
</comment>
<dbReference type="PIRSF" id="PIRSF004762">
    <property type="entry name" value="CHP00423"/>
    <property type="match status" value="1"/>
</dbReference>
<comment type="caution">
    <text evidence="8">The sequence shown here is derived from an EMBL/GenBank/DDBJ whole genome shotgun (WGS) entry which is preliminary data.</text>
</comment>
<dbReference type="InterPro" id="IPR034405">
    <property type="entry name" value="F420"/>
</dbReference>
<dbReference type="Proteomes" id="UP001202248">
    <property type="component" value="Unassembled WGS sequence"/>
</dbReference>
<dbReference type="InterPro" id="IPR058240">
    <property type="entry name" value="rSAM_sf"/>
</dbReference>
<keyword evidence="6" id="KW-0808">Transferase</keyword>
<dbReference type="InterPro" id="IPR022432">
    <property type="entry name" value="MqnE"/>
</dbReference>
<evidence type="ECO:0000313" key="8">
    <source>
        <dbReference type="EMBL" id="MCH5600899.1"/>
    </source>
</evidence>
<keyword evidence="4 6" id="KW-0408">Iron</keyword>
<feature type="domain" description="Radical SAM core" evidence="7">
    <location>
        <begin position="59"/>
        <end position="293"/>
    </location>
</feature>
<dbReference type="InterPro" id="IPR013785">
    <property type="entry name" value="Aldolase_TIM"/>
</dbReference>